<accession>A0A971CYA5</accession>
<sequence length="225" mass="25829">MSELSIMCDESGKWGKLSEYYLITLVFHDQSDDVGTHIAKYEAHLGNAGLPDIPFHAGPLLNGHGDYEGMPMRERKRLLVAFLTLVRNMPFTYVTFVHKKSEFNDNRQRFEAQLKRDLADYLLSHLERFQTYGTVKVYYDNGQQVVTDALKSSISYALSKEAIVYRETCVRDYRLEQSADLLCTLELTAVKYAANTQTATDLKIFGNARAFKMNYLKAVRKKLRS</sequence>
<dbReference type="EMBL" id="JAAXZR010000008">
    <property type="protein sequence ID" value="NLT79002.1"/>
    <property type="molecule type" value="Genomic_DNA"/>
</dbReference>
<proteinExistence type="predicted"/>
<gene>
    <name evidence="1" type="ORF">GXW98_01775</name>
</gene>
<evidence type="ECO:0000313" key="1">
    <source>
        <dbReference type="EMBL" id="NLT79002.1"/>
    </source>
</evidence>
<dbReference type="RefSeq" id="WP_273172560.1">
    <property type="nucleotide sequence ID" value="NZ_JAAXZR010000008.1"/>
</dbReference>
<reference evidence="1" key="1">
    <citation type="journal article" date="2020" name="Biotechnol. Biofuels">
        <title>New insights from the biogas microbiome by comprehensive genome-resolved metagenomics of nearly 1600 species originating from multiple anaerobic digesters.</title>
        <authorList>
            <person name="Campanaro S."/>
            <person name="Treu L."/>
            <person name="Rodriguez-R L.M."/>
            <person name="Kovalovszki A."/>
            <person name="Ziels R.M."/>
            <person name="Maus I."/>
            <person name="Zhu X."/>
            <person name="Kougias P.G."/>
            <person name="Basile A."/>
            <person name="Luo G."/>
            <person name="Schluter A."/>
            <person name="Konstantinidis K.T."/>
            <person name="Angelidaki I."/>
        </authorList>
    </citation>
    <scope>NUCLEOTIDE SEQUENCE</scope>
    <source>
        <strain evidence="1">AS01afH2WH_6</strain>
    </source>
</reference>
<organism evidence="1 2">
    <name type="scientific">Bifidobacterium crudilactis</name>
    <dbReference type="NCBI Taxonomy" id="327277"/>
    <lineage>
        <taxon>Bacteria</taxon>
        <taxon>Bacillati</taxon>
        <taxon>Actinomycetota</taxon>
        <taxon>Actinomycetes</taxon>
        <taxon>Bifidobacteriales</taxon>
        <taxon>Bifidobacteriaceae</taxon>
        <taxon>Bifidobacterium</taxon>
    </lineage>
</organism>
<reference evidence="1" key="2">
    <citation type="submission" date="2020-01" db="EMBL/GenBank/DDBJ databases">
        <authorList>
            <person name="Campanaro S."/>
        </authorList>
    </citation>
    <scope>NUCLEOTIDE SEQUENCE</scope>
    <source>
        <strain evidence="1">AS01afH2WH_6</strain>
    </source>
</reference>
<dbReference type="AlphaFoldDB" id="A0A971CYA5"/>
<protein>
    <submittedName>
        <fullName evidence="1">DUF3800 domain-containing protein</fullName>
    </submittedName>
</protein>
<name>A0A971CYA5_9BIFI</name>
<evidence type="ECO:0000313" key="2">
    <source>
        <dbReference type="Proteomes" id="UP000767327"/>
    </source>
</evidence>
<comment type="caution">
    <text evidence="1">The sequence shown here is derived from an EMBL/GenBank/DDBJ whole genome shotgun (WGS) entry which is preliminary data.</text>
</comment>
<dbReference type="Proteomes" id="UP000767327">
    <property type="component" value="Unassembled WGS sequence"/>
</dbReference>